<gene>
    <name evidence="2" type="ORF">MUN68_009715</name>
</gene>
<proteinExistence type="predicted"/>
<accession>A0ABY7RTQ8</accession>
<dbReference type="EMBL" id="CP116221">
    <property type="protein sequence ID" value="WCO00348.1"/>
    <property type="molecule type" value="Genomic_DNA"/>
</dbReference>
<dbReference type="InterPro" id="IPR013783">
    <property type="entry name" value="Ig-like_fold"/>
</dbReference>
<dbReference type="InterPro" id="IPR026341">
    <property type="entry name" value="T9SS_type_B"/>
</dbReference>
<evidence type="ECO:0000256" key="1">
    <source>
        <dbReference type="SAM" id="SignalP"/>
    </source>
</evidence>
<feature type="signal peptide" evidence="1">
    <location>
        <begin position="1"/>
        <end position="18"/>
    </location>
</feature>
<evidence type="ECO:0000313" key="2">
    <source>
        <dbReference type="EMBL" id="WCO00348.1"/>
    </source>
</evidence>
<organism evidence="2 3">
    <name type="scientific">Psychroserpens ponticola</name>
    <dbReference type="NCBI Taxonomy" id="2932268"/>
    <lineage>
        <taxon>Bacteria</taxon>
        <taxon>Pseudomonadati</taxon>
        <taxon>Bacteroidota</taxon>
        <taxon>Flavobacteriia</taxon>
        <taxon>Flavobacteriales</taxon>
        <taxon>Flavobacteriaceae</taxon>
        <taxon>Psychroserpens</taxon>
    </lineage>
</organism>
<sequence length="776" mass="86278">MKRLILLTCLLVSLTILGQNIQVDSQTFTPQQLIEDILIDSDCIENVIVTNVVGGNFNNTDQSYGYFDATGTTFPFQSGVVLSTGRLSNVPGPNATLSDDNAPDWNGDTDLENSLNESNTINATILEFDFTSIASQVSFRYLFASEEYQEGNSNTCHYSDLFGFLIRPIGEQQYSNIALVPNTQTPVKVTTVHSGIPNSCDAINEFYFESWNGNNVPINFNGQTKVLTATADVIPNQTYHVKLVIADDHNYRYDSAVFFEAGSFQLSTNLGPNRLLSTQNALCGNETLELDASQINSNSFKWFKDGVELITETNATYTVTEAGTYNVEITLDNTCVSYGDIVIEYANNPIVFDSVLIECDQDQDGITLYNLYDAEGDITNNDNSIFLVNFYLSENDALQNTNAIINPTNFENSIPFQTVYARVQNFYGCFEIAELELQISNNILNIPTLEACDGDDIDGFATFDLNQIIDNIQNQIPVGANVTFYETENDAFQETNTLGAIYQNITPDNQTIFVKVTNNNQCFSITSAELNVLYTPVLLDDEQFIYCLNSFPETITLLGGVLNDSPSNYYYEWLLNGTTTSVNTSFNEINEPGIYTVIVTDPNGCSSSRTLTVNPSNIATIENIIIQEGTSNNTIAIEVTGEGVYEYALDIFGVIFQENNVFYNVPPGIHTVYVRDLNGCGFIEQTVSVLGFPKFFTPNGDNVHERWHIYGISEDFNQGIDVKIFNRYGKLITQLNHLSPGWDGTLNGQTLPSSDYWFIATLINGKTFTGHFTLKR</sequence>
<name>A0ABY7RTQ8_9FLAO</name>
<protein>
    <submittedName>
        <fullName evidence="2">Choice-of-anchor L domain-containing protein</fullName>
    </submittedName>
</protein>
<dbReference type="Proteomes" id="UP001202717">
    <property type="component" value="Chromosome"/>
</dbReference>
<keyword evidence="1" id="KW-0732">Signal</keyword>
<reference evidence="2 3" key="1">
    <citation type="submission" date="2023-01" db="EMBL/GenBank/DDBJ databases">
        <title>Psychroserpens ponticola sp. nov., isolated from seawater.</title>
        <authorList>
            <person name="Kristyanto S."/>
            <person name="Jung J."/>
            <person name="Kim J.M."/>
            <person name="Jeon C.O."/>
        </authorList>
    </citation>
    <scope>NUCLEOTIDE SEQUENCE [LARGE SCALE GENOMIC DNA]</scope>
    <source>
        <strain evidence="2 3">MSW6</strain>
    </source>
</reference>
<dbReference type="NCBIfam" id="TIGR04131">
    <property type="entry name" value="Bac_Flav_CTERM"/>
    <property type="match status" value="1"/>
</dbReference>
<feature type="chain" id="PRO_5046211808" evidence="1">
    <location>
        <begin position="19"/>
        <end position="776"/>
    </location>
</feature>
<dbReference type="CDD" id="cd00146">
    <property type="entry name" value="PKD"/>
    <property type="match status" value="1"/>
</dbReference>
<dbReference type="Pfam" id="PF13585">
    <property type="entry name" value="CHU_C"/>
    <property type="match status" value="1"/>
</dbReference>
<dbReference type="Gene3D" id="2.60.40.10">
    <property type="entry name" value="Immunoglobulins"/>
    <property type="match status" value="2"/>
</dbReference>
<dbReference type="InterPro" id="IPR049804">
    <property type="entry name" value="Choice_anch_L"/>
</dbReference>
<keyword evidence="3" id="KW-1185">Reference proteome</keyword>
<dbReference type="RefSeq" id="WP_249997113.1">
    <property type="nucleotide sequence ID" value="NZ_CP116221.1"/>
</dbReference>
<dbReference type="NCBIfam" id="NF038133">
    <property type="entry name" value="choice_anch_L"/>
    <property type="match status" value="1"/>
</dbReference>
<evidence type="ECO:0000313" key="3">
    <source>
        <dbReference type="Proteomes" id="UP001202717"/>
    </source>
</evidence>